<gene>
    <name evidence="3" type="ORF">RJ640_007591</name>
</gene>
<dbReference type="PANTHER" id="PTHR33437">
    <property type="entry name" value="OS06G0361200 PROTEIN"/>
    <property type="match status" value="1"/>
</dbReference>
<dbReference type="AlphaFoldDB" id="A0AA88RB41"/>
<evidence type="ECO:0000313" key="3">
    <source>
        <dbReference type="EMBL" id="KAK2981999.1"/>
    </source>
</evidence>
<dbReference type="PANTHER" id="PTHR33437:SF2">
    <property type="entry name" value="OS06G0361200 PROTEIN"/>
    <property type="match status" value="1"/>
</dbReference>
<reference evidence="3" key="1">
    <citation type="submission" date="2022-12" db="EMBL/GenBank/DDBJ databases">
        <title>Draft genome assemblies for two species of Escallonia (Escalloniales).</title>
        <authorList>
            <person name="Chanderbali A."/>
            <person name="Dervinis C."/>
            <person name="Anghel I."/>
            <person name="Soltis D."/>
            <person name="Soltis P."/>
            <person name="Zapata F."/>
        </authorList>
    </citation>
    <scope>NUCLEOTIDE SEQUENCE</scope>
    <source>
        <strain evidence="3">UCBG92.1500</strain>
        <tissue evidence="3">Leaf</tissue>
    </source>
</reference>
<comment type="caution">
    <text evidence="3">The sequence shown here is derived from an EMBL/GenBank/DDBJ whole genome shotgun (WGS) entry which is preliminary data.</text>
</comment>
<dbReference type="InterPro" id="IPR002156">
    <property type="entry name" value="RNaseH_domain"/>
</dbReference>
<feature type="compositionally biased region" description="Basic and acidic residues" evidence="1">
    <location>
        <begin position="341"/>
        <end position="363"/>
    </location>
</feature>
<dbReference type="InterPro" id="IPR012337">
    <property type="entry name" value="RNaseH-like_sf"/>
</dbReference>
<organism evidence="3 4">
    <name type="scientific">Escallonia rubra</name>
    <dbReference type="NCBI Taxonomy" id="112253"/>
    <lineage>
        <taxon>Eukaryota</taxon>
        <taxon>Viridiplantae</taxon>
        <taxon>Streptophyta</taxon>
        <taxon>Embryophyta</taxon>
        <taxon>Tracheophyta</taxon>
        <taxon>Spermatophyta</taxon>
        <taxon>Magnoliopsida</taxon>
        <taxon>eudicotyledons</taxon>
        <taxon>Gunneridae</taxon>
        <taxon>Pentapetalae</taxon>
        <taxon>asterids</taxon>
        <taxon>campanulids</taxon>
        <taxon>Escalloniales</taxon>
        <taxon>Escalloniaceae</taxon>
        <taxon>Escallonia</taxon>
    </lineage>
</organism>
<dbReference type="GO" id="GO:0004523">
    <property type="term" value="F:RNA-DNA hybrid ribonuclease activity"/>
    <property type="evidence" value="ECO:0007669"/>
    <property type="project" value="InterPro"/>
</dbReference>
<dbReference type="GO" id="GO:0003676">
    <property type="term" value="F:nucleic acid binding"/>
    <property type="evidence" value="ECO:0007669"/>
    <property type="project" value="InterPro"/>
</dbReference>
<dbReference type="SUPFAM" id="SSF53098">
    <property type="entry name" value="Ribonuclease H-like"/>
    <property type="match status" value="1"/>
</dbReference>
<dbReference type="EMBL" id="JAVXUO010001478">
    <property type="protein sequence ID" value="KAK2981999.1"/>
    <property type="molecule type" value="Genomic_DNA"/>
</dbReference>
<dbReference type="Gene3D" id="3.30.420.10">
    <property type="entry name" value="Ribonuclease H-like superfamily/Ribonuclease H"/>
    <property type="match status" value="1"/>
</dbReference>
<evidence type="ECO:0000259" key="2">
    <source>
        <dbReference type="Pfam" id="PF13456"/>
    </source>
</evidence>
<dbReference type="Pfam" id="PF13456">
    <property type="entry name" value="RVT_3"/>
    <property type="match status" value="1"/>
</dbReference>
<feature type="domain" description="RNase H type-1" evidence="2">
    <location>
        <begin position="408"/>
        <end position="490"/>
    </location>
</feature>
<feature type="compositionally biased region" description="Basic and acidic residues" evidence="1">
    <location>
        <begin position="66"/>
        <end position="80"/>
    </location>
</feature>
<dbReference type="Proteomes" id="UP001187471">
    <property type="component" value="Unassembled WGS sequence"/>
</dbReference>
<proteinExistence type="predicted"/>
<protein>
    <recommendedName>
        <fullName evidence="2">RNase H type-1 domain-containing protein</fullName>
    </recommendedName>
</protein>
<dbReference type="InterPro" id="IPR036397">
    <property type="entry name" value="RNaseH_sf"/>
</dbReference>
<evidence type="ECO:0000313" key="4">
    <source>
        <dbReference type="Proteomes" id="UP001187471"/>
    </source>
</evidence>
<evidence type="ECO:0000256" key="1">
    <source>
        <dbReference type="SAM" id="MobiDB-lite"/>
    </source>
</evidence>
<feature type="region of interest" description="Disordered" evidence="1">
    <location>
        <begin position="320"/>
        <end position="363"/>
    </location>
</feature>
<dbReference type="CDD" id="cd09279">
    <property type="entry name" value="RNase_HI_like"/>
    <property type="match status" value="1"/>
</dbReference>
<keyword evidence="4" id="KW-1185">Reference proteome</keyword>
<accession>A0AA88RB41</accession>
<feature type="region of interest" description="Disordered" evidence="1">
    <location>
        <begin position="65"/>
        <end position="98"/>
    </location>
</feature>
<name>A0AA88RB41_9ASTE</name>
<sequence length="496" mass="56649">MSSPHSESHTSVPLVTLQIMMTGSMSVQEQLAAISLAFEKLTKTLEEKDFQIATLVNKLELQTNEDSNRGEVNEASKKDAINGSHDGSTSDGFRNKEDRSNSIASLSVQQLEDMITSIIRAQYRGPSQNNLMYSKPYMKRINNMRMPAGHRKGPHRKKIIRSLKGNAFDWYTDIEPKSIDCWEVPGILDFLLENDIIELPESKHPEEARRVNEARYSEEAIGEDNENMMTSLQGLPQQFTLQKMLDLPPTSTRYAEKGQPWAHENGVVPSTLHQCLKFYRDREKMIDGDCRPFTEVESHFADEKFYMDSETSQECLPIETSSSKKNEPQKGKQVMVPSQPETKEVLKGSISREKKPPSKEARKESHVFKYVHVSRRAEGQSPFIELTELKEAKVVKVLKKVMPYLFKLGEKCSNNVAKYQDLINGLQMAIELGISSLAVSGDSKLVINLFLKKYEVKKEDLVQYFHYATNLIDKFDSVKLEHVLREENHMPMPWPT</sequence>